<proteinExistence type="predicted"/>
<gene>
    <name evidence="2" type="ORF">SDC9_203448</name>
</gene>
<feature type="region of interest" description="Disordered" evidence="1">
    <location>
        <begin position="67"/>
        <end position="95"/>
    </location>
</feature>
<accession>A0A645J5L5</accession>
<name>A0A645J5L5_9ZZZZ</name>
<dbReference type="AlphaFoldDB" id="A0A645J5L5"/>
<organism evidence="2">
    <name type="scientific">bioreactor metagenome</name>
    <dbReference type="NCBI Taxonomy" id="1076179"/>
    <lineage>
        <taxon>unclassified sequences</taxon>
        <taxon>metagenomes</taxon>
        <taxon>ecological metagenomes</taxon>
    </lineage>
</organism>
<protein>
    <submittedName>
        <fullName evidence="2">Uncharacterized protein</fullName>
    </submittedName>
</protein>
<comment type="caution">
    <text evidence="2">The sequence shown here is derived from an EMBL/GenBank/DDBJ whole genome shotgun (WGS) entry which is preliminary data.</text>
</comment>
<dbReference type="EMBL" id="VSSQ01125354">
    <property type="protein sequence ID" value="MPN55764.1"/>
    <property type="molecule type" value="Genomic_DNA"/>
</dbReference>
<evidence type="ECO:0000313" key="2">
    <source>
        <dbReference type="EMBL" id="MPN55764.1"/>
    </source>
</evidence>
<sequence length="95" mass="10957">MVAHRHQLFGETEVVVMFSGFDDRRQLFHELLLFRFDDFPALRQMRLADVGMRFPLDLGQSAVFRRSHKRDRGTGLADPAGPTDPVHVRLGPLRQ</sequence>
<reference evidence="2" key="1">
    <citation type="submission" date="2019-08" db="EMBL/GenBank/DDBJ databases">
        <authorList>
            <person name="Kucharzyk K."/>
            <person name="Murdoch R.W."/>
            <person name="Higgins S."/>
            <person name="Loffler F."/>
        </authorList>
    </citation>
    <scope>NUCLEOTIDE SEQUENCE</scope>
</reference>
<evidence type="ECO:0000256" key="1">
    <source>
        <dbReference type="SAM" id="MobiDB-lite"/>
    </source>
</evidence>